<dbReference type="EMBL" id="CAJGYM010000044">
    <property type="protein sequence ID" value="CAD6194399.1"/>
    <property type="molecule type" value="Genomic_DNA"/>
</dbReference>
<name>A0A8S1HEW6_9PELO</name>
<reference evidence="3" key="1">
    <citation type="submission" date="2020-10" db="EMBL/GenBank/DDBJ databases">
        <authorList>
            <person name="Kikuchi T."/>
        </authorList>
    </citation>
    <scope>NUCLEOTIDE SEQUENCE</scope>
    <source>
        <strain evidence="3">NKZ352</strain>
    </source>
</reference>
<keyword evidence="4" id="KW-1185">Reference proteome</keyword>
<evidence type="ECO:0000256" key="1">
    <source>
        <dbReference type="SAM" id="MobiDB-lite"/>
    </source>
</evidence>
<feature type="compositionally biased region" description="Basic residues" evidence="1">
    <location>
        <begin position="121"/>
        <end position="132"/>
    </location>
</feature>
<protein>
    <submittedName>
        <fullName evidence="3">Uncharacterized protein</fullName>
    </submittedName>
</protein>
<keyword evidence="2" id="KW-0732">Signal</keyword>
<dbReference type="Proteomes" id="UP000835052">
    <property type="component" value="Unassembled WGS sequence"/>
</dbReference>
<accession>A0A8S1HEW6</accession>
<dbReference type="AlphaFoldDB" id="A0A8S1HEW6"/>
<comment type="caution">
    <text evidence="3">The sequence shown here is derived from an EMBL/GenBank/DDBJ whole genome shotgun (WGS) entry which is preliminary data.</text>
</comment>
<evidence type="ECO:0000313" key="4">
    <source>
        <dbReference type="Proteomes" id="UP000835052"/>
    </source>
</evidence>
<dbReference type="OrthoDB" id="5806405at2759"/>
<evidence type="ECO:0000313" key="3">
    <source>
        <dbReference type="EMBL" id="CAD6194399.1"/>
    </source>
</evidence>
<gene>
    <name evidence="3" type="ORF">CAUJ_LOCUS10318</name>
</gene>
<feature type="region of interest" description="Disordered" evidence="1">
    <location>
        <begin position="116"/>
        <end position="136"/>
    </location>
</feature>
<organism evidence="3 4">
    <name type="scientific">Caenorhabditis auriculariae</name>
    <dbReference type="NCBI Taxonomy" id="2777116"/>
    <lineage>
        <taxon>Eukaryota</taxon>
        <taxon>Metazoa</taxon>
        <taxon>Ecdysozoa</taxon>
        <taxon>Nematoda</taxon>
        <taxon>Chromadorea</taxon>
        <taxon>Rhabditida</taxon>
        <taxon>Rhabditina</taxon>
        <taxon>Rhabditomorpha</taxon>
        <taxon>Rhabditoidea</taxon>
        <taxon>Rhabditidae</taxon>
        <taxon>Peloderinae</taxon>
        <taxon>Caenorhabditis</taxon>
    </lineage>
</organism>
<feature type="chain" id="PRO_5035748696" evidence="2">
    <location>
        <begin position="21"/>
        <end position="195"/>
    </location>
</feature>
<sequence>MNAIRVVFLLFAAIILSVECNGLCQDYLRCMEQLEVKQHECLALERNLRSRSNTVCSRSKWDKKLELNALHMRRAEMARDCVRRSMTDADISESTLDPDTREHCDALHDRFQYARNETTPIRKKRSPKRSKRDAKEFPAKALECRNAARIWHRQCSALARCCPLTADCKQDTKEVMEQIYEGRDHLRRLNEDCAK</sequence>
<feature type="signal peptide" evidence="2">
    <location>
        <begin position="1"/>
        <end position="20"/>
    </location>
</feature>
<proteinExistence type="predicted"/>
<evidence type="ECO:0000256" key="2">
    <source>
        <dbReference type="SAM" id="SignalP"/>
    </source>
</evidence>